<evidence type="ECO:0000256" key="4">
    <source>
        <dbReference type="ARBA" id="ARBA00022989"/>
    </source>
</evidence>
<feature type="transmembrane region" description="Helical" evidence="6">
    <location>
        <begin position="12"/>
        <end position="32"/>
    </location>
</feature>
<dbReference type="PANTHER" id="PTHR30250:SF11">
    <property type="entry name" value="O-ANTIGEN TRANSPORTER-RELATED"/>
    <property type="match status" value="1"/>
</dbReference>
<protein>
    <recommendedName>
        <fullName evidence="9">Polysaccharide biosynthesis protein C-terminal domain-containing protein</fullName>
    </recommendedName>
</protein>
<comment type="subcellular location">
    <subcellularLocation>
        <location evidence="1">Cell membrane</location>
        <topology evidence="1">Multi-pass membrane protein</topology>
    </subcellularLocation>
</comment>
<keyword evidence="8" id="KW-1185">Reference proteome</keyword>
<dbReference type="eggNOG" id="COG2244">
    <property type="taxonomic scope" value="Bacteria"/>
</dbReference>
<proteinExistence type="predicted"/>
<feature type="transmembrane region" description="Helical" evidence="6">
    <location>
        <begin position="219"/>
        <end position="239"/>
    </location>
</feature>
<dbReference type="OrthoDB" id="9806302at2"/>
<dbReference type="InterPro" id="IPR050833">
    <property type="entry name" value="Poly_Biosynth_Transport"/>
</dbReference>
<keyword evidence="4 6" id="KW-1133">Transmembrane helix</keyword>
<dbReference type="RefSeq" id="WP_035932985.1">
    <property type="nucleotide sequence ID" value="NZ_AVPL01000005.1"/>
</dbReference>
<evidence type="ECO:0000313" key="7">
    <source>
        <dbReference type="EMBL" id="KGN42386.1"/>
    </source>
</evidence>
<sequence length="474" mass="51508">MFDVRQALRSGAYATMANAFSLGVSAVLVLLLPRVLGLEDYGYWQIYVFYVSFVGFLHLGWIDGIYLRLGGAEYESLEFARLKAQLLALIGCQMVMGALLAGSSLVILDGGSRLEVFLATSLAVVLVNCRMFFSFVLQCTYRIPEFSASLLIERGVQVAAVVALLAVGRRDLESFLLADVLSKAVGLAISAVFCRQVVTARSDWRYARTDIWEHLRAGAPLMVSNLCALLGIGVLRFAIEIHWGVVAFGQVSLMLSLCYLFIGFASSLGSVLFPILRRMSETELVRSYSLLRPLIDSATLVLALSYFVAKPLVALWLPAFADSVRYLAVLFPIVLFDGTTTVLLMTYLKSLRKEWGLLLVNVVTLAAGLILTGVAVWTGSLDLAVLSMAVVSAIRSLMATIMLRISVQRSVWSDWPPQAAAGALLVGSEWVVPSVAPWAFAVFVAGLVVLRREALSSGFALLRGAVSGRRASQL</sequence>
<feature type="transmembrane region" description="Helical" evidence="6">
    <location>
        <begin position="326"/>
        <end position="348"/>
    </location>
</feature>
<evidence type="ECO:0000256" key="5">
    <source>
        <dbReference type="ARBA" id="ARBA00023136"/>
    </source>
</evidence>
<keyword evidence="2" id="KW-1003">Cell membrane</keyword>
<feature type="transmembrane region" description="Helical" evidence="6">
    <location>
        <begin position="355"/>
        <end position="377"/>
    </location>
</feature>
<feature type="transmembrane region" description="Helical" evidence="6">
    <location>
        <begin position="438"/>
        <end position="462"/>
    </location>
</feature>
<feature type="transmembrane region" description="Helical" evidence="6">
    <location>
        <begin position="44"/>
        <end position="66"/>
    </location>
</feature>
<gene>
    <name evidence="7" type="ORF">N801_17140</name>
</gene>
<evidence type="ECO:0000256" key="6">
    <source>
        <dbReference type="SAM" id="Phobius"/>
    </source>
</evidence>
<organism evidence="7 8">
    <name type="scientific">Knoellia aerolata DSM 18566</name>
    <dbReference type="NCBI Taxonomy" id="1385519"/>
    <lineage>
        <taxon>Bacteria</taxon>
        <taxon>Bacillati</taxon>
        <taxon>Actinomycetota</taxon>
        <taxon>Actinomycetes</taxon>
        <taxon>Micrococcales</taxon>
        <taxon>Intrasporangiaceae</taxon>
        <taxon>Knoellia</taxon>
    </lineage>
</organism>
<dbReference type="GO" id="GO:0005886">
    <property type="term" value="C:plasma membrane"/>
    <property type="evidence" value="ECO:0007669"/>
    <property type="project" value="UniProtKB-SubCell"/>
</dbReference>
<dbReference type="Proteomes" id="UP000030013">
    <property type="component" value="Unassembled WGS sequence"/>
</dbReference>
<dbReference type="PANTHER" id="PTHR30250">
    <property type="entry name" value="PST FAMILY PREDICTED COLANIC ACID TRANSPORTER"/>
    <property type="match status" value="1"/>
</dbReference>
<evidence type="ECO:0000256" key="2">
    <source>
        <dbReference type="ARBA" id="ARBA00022475"/>
    </source>
</evidence>
<keyword evidence="5 6" id="KW-0472">Membrane</keyword>
<feature type="transmembrane region" description="Helical" evidence="6">
    <location>
        <begin position="251"/>
        <end position="276"/>
    </location>
</feature>
<dbReference type="AlphaFoldDB" id="A0A0A0K3M9"/>
<name>A0A0A0K3M9_9MICO</name>
<dbReference type="STRING" id="1385519.N801_17140"/>
<feature type="transmembrane region" description="Helical" evidence="6">
    <location>
        <begin position="297"/>
        <end position="320"/>
    </location>
</feature>
<comment type="caution">
    <text evidence="7">The sequence shown here is derived from an EMBL/GenBank/DDBJ whole genome shotgun (WGS) entry which is preliminary data.</text>
</comment>
<accession>A0A0A0K3M9</accession>
<evidence type="ECO:0008006" key="9">
    <source>
        <dbReference type="Google" id="ProtNLM"/>
    </source>
</evidence>
<evidence type="ECO:0000313" key="8">
    <source>
        <dbReference type="Proteomes" id="UP000030013"/>
    </source>
</evidence>
<keyword evidence="3 6" id="KW-0812">Transmembrane</keyword>
<dbReference type="EMBL" id="AVPL01000005">
    <property type="protein sequence ID" value="KGN42386.1"/>
    <property type="molecule type" value="Genomic_DNA"/>
</dbReference>
<feature type="transmembrane region" description="Helical" evidence="6">
    <location>
        <begin position="86"/>
        <end position="108"/>
    </location>
</feature>
<feature type="transmembrane region" description="Helical" evidence="6">
    <location>
        <begin position="114"/>
        <end position="137"/>
    </location>
</feature>
<reference evidence="7 8" key="1">
    <citation type="submission" date="2013-08" db="EMBL/GenBank/DDBJ databases">
        <title>The genome sequence of Knoellia aerolata.</title>
        <authorList>
            <person name="Zhu W."/>
            <person name="Wang G."/>
        </authorList>
    </citation>
    <scope>NUCLEOTIDE SEQUENCE [LARGE SCALE GENOMIC DNA]</scope>
    <source>
        <strain evidence="7 8">DSM 18566</strain>
    </source>
</reference>
<evidence type="ECO:0000256" key="3">
    <source>
        <dbReference type="ARBA" id="ARBA00022692"/>
    </source>
</evidence>
<evidence type="ECO:0000256" key="1">
    <source>
        <dbReference type="ARBA" id="ARBA00004651"/>
    </source>
</evidence>